<dbReference type="EMBL" id="JBHLWO010000002">
    <property type="protein sequence ID" value="MFC0319852.1"/>
    <property type="molecule type" value="Genomic_DNA"/>
</dbReference>
<feature type="domain" description="Lipid/polyisoprenoid-binding YceI-like" evidence="1">
    <location>
        <begin position="3"/>
        <end position="173"/>
    </location>
</feature>
<evidence type="ECO:0000313" key="2">
    <source>
        <dbReference type="EMBL" id="MFC0319852.1"/>
    </source>
</evidence>
<accession>A0ABV6HMJ0</accession>
<dbReference type="SUPFAM" id="SSF101874">
    <property type="entry name" value="YceI-like"/>
    <property type="match status" value="1"/>
</dbReference>
<dbReference type="InterPro" id="IPR007372">
    <property type="entry name" value="Lipid/polyisoprenoid-bd_YceI"/>
</dbReference>
<dbReference type="PANTHER" id="PTHR34406:SF1">
    <property type="entry name" value="PROTEIN YCEI"/>
    <property type="match status" value="1"/>
</dbReference>
<sequence>MAKFQIQSASSTVNWTGKKVLGLHTGSINVESGFLELTDHLITNGEIKIDMASIAVTDIEDIKTHHEFLAHLQSEDFFSVDRFKTATLVITGSRQIENSNFSISGNLTIKDITNPISFNAKIEVFTDYLHSMGEIVIDRTAYNIRYGSGKFIDNLGDKLIYDDFVLQFKLIGKIS</sequence>
<evidence type="ECO:0000313" key="3">
    <source>
        <dbReference type="Proteomes" id="UP001589774"/>
    </source>
</evidence>
<protein>
    <submittedName>
        <fullName evidence="2">YceI family protein</fullName>
    </submittedName>
</protein>
<proteinExistence type="predicted"/>
<dbReference type="RefSeq" id="WP_130855523.1">
    <property type="nucleotide sequence ID" value="NZ_JBHLWO010000002.1"/>
</dbReference>
<reference evidence="2 3" key="1">
    <citation type="submission" date="2024-09" db="EMBL/GenBank/DDBJ databases">
        <authorList>
            <person name="Sun Q."/>
            <person name="Mori K."/>
        </authorList>
    </citation>
    <scope>NUCLEOTIDE SEQUENCE [LARGE SCALE GENOMIC DNA]</scope>
    <source>
        <strain evidence="2 3">CCM 7765</strain>
    </source>
</reference>
<keyword evidence="3" id="KW-1185">Reference proteome</keyword>
<dbReference type="Proteomes" id="UP001589774">
    <property type="component" value="Unassembled WGS sequence"/>
</dbReference>
<name>A0ABV6HMJ0_9SPHI</name>
<comment type="caution">
    <text evidence="2">The sequence shown here is derived from an EMBL/GenBank/DDBJ whole genome shotgun (WGS) entry which is preliminary data.</text>
</comment>
<dbReference type="Pfam" id="PF04264">
    <property type="entry name" value="YceI"/>
    <property type="match status" value="1"/>
</dbReference>
<gene>
    <name evidence="2" type="ORF">ACFFI0_16130</name>
</gene>
<organism evidence="2 3">
    <name type="scientific">Olivibacter oleidegradans</name>
    <dbReference type="NCBI Taxonomy" id="760123"/>
    <lineage>
        <taxon>Bacteria</taxon>
        <taxon>Pseudomonadati</taxon>
        <taxon>Bacteroidota</taxon>
        <taxon>Sphingobacteriia</taxon>
        <taxon>Sphingobacteriales</taxon>
        <taxon>Sphingobacteriaceae</taxon>
        <taxon>Olivibacter</taxon>
    </lineage>
</organism>
<dbReference type="SMART" id="SM00867">
    <property type="entry name" value="YceI"/>
    <property type="match status" value="1"/>
</dbReference>
<dbReference type="PANTHER" id="PTHR34406">
    <property type="entry name" value="PROTEIN YCEI"/>
    <property type="match status" value="1"/>
</dbReference>
<evidence type="ECO:0000259" key="1">
    <source>
        <dbReference type="SMART" id="SM00867"/>
    </source>
</evidence>
<dbReference type="Gene3D" id="2.40.128.110">
    <property type="entry name" value="Lipid/polyisoprenoid-binding, YceI-like"/>
    <property type="match status" value="1"/>
</dbReference>
<dbReference type="InterPro" id="IPR036761">
    <property type="entry name" value="TTHA0802/YceI-like_sf"/>
</dbReference>